<evidence type="ECO:0000256" key="1">
    <source>
        <dbReference type="ARBA" id="ARBA00022741"/>
    </source>
</evidence>
<feature type="region of interest" description="Disordered" evidence="4">
    <location>
        <begin position="339"/>
        <end position="391"/>
    </location>
</feature>
<evidence type="ECO:0000313" key="6">
    <source>
        <dbReference type="EMBL" id="KAJ4452049.1"/>
    </source>
</evidence>
<evidence type="ECO:0000256" key="4">
    <source>
        <dbReference type="SAM" id="MobiDB-lite"/>
    </source>
</evidence>
<dbReference type="Gene3D" id="1.10.510.10">
    <property type="entry name" value="Transferase(Phosphotransferase) domain 1"/>
    <property type="match status" value="1"/>
</dbReference>
<accession>A0ABQ8TZC3</accession>
<reference evidence="6 7" key="1">
    <citation type="journal article" date="2022" name="Allergy">
        <title>Genome assembly and annotation of Periplaneta americana reveal a comprehensive cockroach allergen profile.</title>
        <authorList>
            <person name="Wang L."/>
            <person name="Xiong Q."/>
            <person name="Saelim N."/>
            <person name="Wang L."/>
            <person name="Nong W."/>
            <person name="Wan A.T."/>
            <person name="Shi M."/>
            <person name="Liu X."/>
            <person name="Cao Q."/>
            <person name="Hui J.H.L."/>
            <person name="Sookrung N."/>
            <person name="Leung T.F."/>
            <person name="Tungtrongchitr A."/>
            <person name="Tsui S.K.W."/>
        </authorList>
    </citation>
    <scope>NUCLEOTIDE SEQUENCE [LARGE SCALE GENOMIC DNA]</scope>
    <source>
        <strain evidence="6">PWHHKU_190912</strain>
    </source>
</reference>
<comment type="caution">
    <text evidence="6">The sequence shown here is derived from an EMBL/GenBank/DDBJ whole genome shotgun (WGS) entry which is preliminary data.</text>
</comment>
<dbReference type="InterPro" id="IPR008271">
    <property type="entry name" value="Ser/Thr_kinase_AS"/>
</dbReference>
<dbReference type="PROSITE" id="PS00107">
    <property type="entry name" value="PROTEIN_KINASE_ATP"/>
    <property type="match status" value="1"/>
</dbReference>
<proteinExistence type="predicted"/>
<dbReference type="InterPro" id="IPR011009">
    <property type="entry name" value="Kinase-like_dom_sf"/>
</dbReference>
<dbReference type="PROSITE" id="PS50011">
    <property type="entry name" value="PROTEIN_KINASE_DOM"/>
    <property type="match status" value="1"/>
</dbReference>
<dbReference type="InterPro" id="IPR000719">
    <property type="entry name" value="Prot_kinase_dom"/>
</dbReference>
<keyword evidence="7" id="KW-1185">Reference proteome</keyword>
<evidence type="ECO:0000313" key="7">
    <source>
        <dbReference type="Proteomes" id="UP001148838"/>
    </source>
</evidence>
<dbReference type="InterPro" id="IPR050167">
    <property type="entry name" value="Ser_Thr_protein_kinase"/>
</dbReference>
<evidence type="ECO:0000256" key="3">
    <source>
        <dbReference type="PROSITE-ProRule" id="PRU10141"/>
    </source>
</evidence>
<feature type="binding site" evidence="3">
    <location>
        <position position="487"/>
    </location>
    <ligand>
        <name>ATP</name>
        <dbReference type="ChEBI" id="CHEBI:30616"/>
    </ligand>
</feature>
<dbReference type="PANTHER" id="PTHR23257">
    <property type="entry name" value="SERINE-THREONINE PROTEIN KINASE"/>
    <property type="match status" value="1"/>
</dbReference>
<dbReference type="EMBL" id="JAJSOF020000001">
    <property type="protein sequence ID" value="KAJ4452049.1"/>
    <property type="molecule type" value="Genomic_DNA"/>
</dbReference>
<dbReference type="SUPFAM" id="SSF56112">
    <property type="entry name" value="Protein kinase-like (PK-like)"/>
    <property type="match status" value="1"/>
</dbReference>
<dbReference type="InterPro" id="IPR017441">
    <property type="entry name" value="Protein_kinase_ATP_BS"/>
</dbReference>
<dbReference type="PANTHER" id="PTHR23257:SF958">
    <property type="entry name" value="SERINE_THREONINE-PROTEIN KINASE WNK4"/>
    <property type="match status" value="1"/>
</dbReference>
<keyword evidence="1 3" id="KW-0547">Nucleotide-binding</keyword>
<dbReference type="PROSITE" id="PS00108">
    <property type="entry name" value="PROTEIN_KINASE_ST"/>
    <property type="match status" value="1"/>
</dbReference>
<dbReference type="SMART" id="SM00220">
    <property type="entry name" value="S_TKc"/>
    <property type="match status" value="1"/>
</dbReference>
<protein>
    <recommendedName>
        <fullName evidence="5">Protein kinase domain-containing protein</fullName>
    </recommendedName>
</protein>
<dbReference type="Pfam" id="PF00069">
    <property type="entry name" value="Pkinase"/>
    <property type="match status" value="1"/>
</dbReference>
<evidence type="ECO:0000256" key="2">
    <source>
        <dbReference type="ARBA" id="ARBA00022840"/>
    </source>
</evidence>
<dbReference type="Proteomes" id="UP001148838">
    <property type="component" value="Unassembled WGS sequence"/>
</dbReference>
<feature type="domain" description="Protein kinase" evidence="5">
    <location>
        <begin position="454"/>
        <end position="755"/>
    </location>
</feature>
<gene>
    <name evidence="6" type="ORF">ANN_03565</name>
</gene>
<evidence type="ECO:0000259" key="5">
    <source>
        <dbReference type="PROSITE" id="PS50011"/>
    </source>
</evidence>
<sequence length="845" mass="93846">MAHGTTDERRSLAWLYVKIPVRSRGWAVRSKKLSVTAGASTLVGNSSFYTQSPDRFRLQRPIANTPSPMKISGPTLPPEEGVDVTASYQCEITHRSDPECSIRRLLLMSYFPSGFWSRLITRILADDAIVDIVRAFFIMPKEMVQDAKLAQLLDVRAEWVLWQTGMELRYADTTLFRMKEVLPGLKNSPIDYRQLRFRLRQEGAWGDVDLVNSSILEIFFPVDTIVIRRPITDELGGSEPIGYQAIVLDPSPECTAQLLALAVDHIDILLEDWYPTLGTRFVHTSEGRFLVTRLVPCPRCVAASQGDSELAQQQHSWSDNSLSSGALGPRHLAEAFHRAESESQLGVRQVRKSQESYTSDGDGDSGVGPDSTGSSRMPSVEGHPGYNMDEPCHLAEEAEPSVYYSWVVEECILAAYDRKSVTCPSHGDIPLAQVAPDTIFLDLGERHLIRPDNIKKGRLLGRGAFGFVFKGSCKIRGSNTYIDVAMKMLQPVQPGANARQSAVIAYKAAQGKWDRDPLQYACKAYCTARQELNILLSLRHPNIVPLVGVCTRPLALVLDLAPQGALDTTLRHYRRSGSRIGPYCLQAIILQVAKAIEYLHQQHIIYRDLKSENVLVWDMPPPCYDASDCNPVHIKLADYGISRLTLPSGTKGFGGTEGFMAPEIMRYNGEEEYTEKVDCFSFGMFIYELLTLHQPFEGHESVKECILEGGRPPLTYRETLYPSYMLDLMVLCWSQSPRDRPSASQIVSIASAPEFTHLSDTVSLNHPAPVVASTVVSLPEIGDDSMSGAELWLACSNSRADLLLATHRGWLQYCALSLPQKPTAACLVGGNVWVGDCMGQIHAYM</sequence>
<organism evidence="6 7">
    <name type="scientific">Periplaneta americana</name>
    <name type="common">American cockroach</name>
    <name type="synonym">Blatta americana</name>
    <dbReference type="NCBI Taxonomy" id="6978"/>
    <lineage>
        <taxon>Eukaryota</taxon>
        <taxon>Metazoa</taxon>
        <taxon>Ecdysozoa</taxon>
        <taxon>Arthropoda</taxon>
        <taxon>Hexapoda</taxon>
        <taxon>Insecta</taxon>
        <taxon>Pterygota</taxon>
        <taxon>Neoptera</taxon>
        <taxon>Polyneoptera</taxon>
        <taxon>Dictyoptera</taxon>
        <taxon>Blattodea</taxon>
        <taxon>Blattoidea</taxon>
        <taxon>Blattidae</taxon>
        <taxon>Blattinae</taxon>
        <taxon>Periplaneta</taxon>
    </lineage>
</organism>
<name>A0ABQ8TZC3_PERAM</name>
<keyword evidence="2 3" id="KW-0067">ATP-binding</keyword>